<organism evidence="2 3">
    <name type="scientific">Maribellus comscasis</name>
    <dbReference type="NCBI Taxonomy" id="2681766"/>
    <lineage>
        <taxon>Bacteria</taxon>
        <taxon>Pseudomonadati</taxon>
        <taxon>Bacteroidota</taxon>
        <taxon>Bacteroidia</taxon>
        <taxon>Marinilabiliales</taxon>
        <taxon>Prolixibacteraceae</taxon>
        <taxon>Maribellus</taxon>
    </lineage>
</organism>
<keyword evidence="1" id="KW-0812">Transmembrane</keyword>
<accession>A0A6I6JM62</accession>
<dbReference type="AlphaFoldDB" id="A0A6I6JM62"/>
<keyword evidence="3" id="KW-1185">Reference proteome</keyword>
<keyword evidence="1" id="KW-1133">Transmembrane helix</keyword>
<evidence type="ECO:0000313" key="3">
    <source>
        <dbReference type="Proteomes" id="UP000428260"/>
    </source>
</evidence>
<dbReference type="RefSeq" id="WP_158862323.1">
    <property type="nucleotide sequence ID" value="NZ_CP046401.1"/>
</dbReference>
<keyword evidence="1" id="KW-0472">Membrane</keyword>
<gene>
    <name evidence="2" type="ORF">GM418_01085</name>
</gene>
<evidence type="ECO:0000313" key="2">
    <source>
        <dbReference type="EMBL" id="QGY42299.1"/>
    </source>
</evidence>
<reference evidence="2 3" key="1">
    <citation type="submission" date="2019-11" db="EMBL/GenBank/DDBJ databases">
        <authorList>
            <person name="Zheng R.K."/>
            <person name="Sun C.M."/>
        </authorList>
    </citation>
    <scope>NUCLEOTIDE SEQUENCE [LARGE SCALE GENOMIC DNA]</scope>
    <source>
        <strain evidence="2 3">WC007</strain>
    </source>
</reference>
<dbReference type="KEGG" id="mcos:GM418_01085"/>
<feature type="transmembrane region" description="Helical" evidence="1">
    <location>
        <begin position="74"/>
        <end position="95"/>
    </location>
</feature>
<sequence>MSNKLTNNIAELNDSVKQYVQVKFDLFKLLLLKKTSTFVSYLLSYLVIILFSVIIIMFLGAAFAIWYGQKFNNYVEGVLIATGFLVLIAVLFIIFRKKILTNALLSNFSEVLFDDENQEKE</sequence>
<evidence type="ECO:0000256" key="1">
    <source>
        <dbReference type="SAM" id="Phobius"/>
    </source>
</evidence>
<name>A0A6I6JM62_9BACT</name>
<dbReference type="EMBL" id="CP046401">
    <property type="protein sequence ID" value="QGY42299.1"/>
    <property type="molecule type" value="Genomic_DNA"/>
</dbReference>
<protein>
    <recommendedName>
        <fullName evidence="4">Phage holin family protein</fullName>
    </recommendedName>
</protein>
<feature type="transmembrane region" description="Helical" evidence="1">
    <location>
        <begin position="38"/>
        <end position="68"/>
    </location>
</feature>
<evidence type="ECO:0008006" key="4">
    <source>
        <dbReference type="Google" id="ProtNLM"/>
    </source>
</evidence>
<proteinExistence type="predicted"/>
<dbReference type="Proteomes" id="UP000428260">
    <property type="component" value="Chromosome"/>
</dbReference>